<dbReference type="SMART" id="SM00825">
    <property type="entry name" value="PKS_KS"/>
    <property type="match status" value="1"/>
</dbReference>
<keyword evidence="5" id="KW-0808">Transferase</keyword>
<dbReference type="InterPro" id="IPR049551">
    <property type="entry name" value="PKS_DH_C"/>
</dbReference>
<evidence type="ECO:0000313" key="14">
    <source>
        <dbReference type="EMBL" id="MCQ4043392.1"/>
    </source>
</evidence>
<dbReference type="Gene3D" id="3.10.129.110">
    <property type="entry name" value="Polyketide synthase dehydratase"/>
    <property type="match status" value="1"/>
</dbReference>
<dbReference type="Proteomes" id="UP001206206">
    <property type="component" value="Unassembled WGS sequence"/>
</dbReference>
<dbReference type="InterPro" id="IPR001227">
    <property type="entry name" value="Ac_transferase_dom_sf"/>
</dbReference>
<dbReference type="InterPro" id="IPR057326">
    <property type="entry name" value="KR_dom"/>
</dbReference>
<evidence type="ECO:0000256" key="10">
    <source>
        <dbReference type="SAM" id="MobiDB-lite"/>
    </source>
</evidence>
<comment type="cofactor">
    <cofactor evidence="1">
        <name>pantetheine 4'-phosphate</name>
        <dbReference type="ChEBI" id="CHEBI:47942"/>
    </cofactor>
</comment>
<dbReference type="SUPFAM" id="SSF55048">
    <property type="entry name" value="Probable ACP-binding domain of malonyl-CoA ACP transacylase"/>
    <property type="match status" value="1"/>
</dbReference>
<dbReference type="InterPro" id="IPR020806">
    <property type="entry name" value="PKS_PP-bd"/>
</dbReference>
<dbReference type="PROSITE" id="PS00012">
    <property type="entry name" value="PHOSPHOPANTETHEINE"/>
    <property type="match status" value="1"/>
</dbReference>
<keyword evidence="8" id="KW-0012">Acyltransferase</keyword>
<reference evidence="14 15" key="1">
    <citation type="submission" date="2022-06" db="EMBL/GenBank/DDBJ databases">
        <title>Draft genome sequence of type strain Streptomyces rubrisoli DSM 42083.</title>
        <authorList>
            <person name="Duangmal K."/>
            <person name="Klaysubun C."/>
        </authorList>
    </citation>
    <scope>NUCLEOTIDE SEQUENCE [LARGE SCALE GENOMIC DNA]</scope>
    <source>
        <strain evidence="14 15">DSM 42083</strain>
    </source>
</reference>
<dbReference type="Pfam" id="PF00109">
    <property type="entry name" value="ketoacyl-synt"/>
    <property type="match status" value="1"/>
</dbReference>
<feature type="region of interest" description="C-terminal hotdog fold" evidence="9">
    <location>
        <begin position="1052"/>
        <end position="1191"/>
    </location>
</feature>
<dbReference type="InterPro" id="IPR032821">
    <property type="entry name" value="PKS_assoc"/>
</dbReference>
<feature type="domain" description="Carrier" evidence="11">
    <location>
        <begin position="1666"/>
        <end position="1741"/>
    </location>
</feature>
<dbReference type="Gene3D" id="3.40.50.720">
    <property type="entry name" value="NAD(P)-binding Rossmann-like Domain"/>
    <property type="match status" value="1"/>
</dbReference>
<dbReference type="InterPro" id="IPR020841">
    <property type="entry name" value="PKS_Beta-ketoAc_synthase_dom"/>
</dbReference>
<dbReference type="Pfam" id="PF21089">
    <property type="entry name" value="PKS_DH_N"/>
    <property type="match status" value="1"/>
</dbReference>
<dbReference type="Pfam" id="PF08659">
    <property type="entry name" value="KR"/>
    <property type="match status" value="1"/>
</dbReference>
<dbReference type="InterPro" id="IPR042104">
    <property type="entry name" value="PKS_dehydratase_sf"/>
</dbReference>
<protein>
    <submittedName>
        <fullName evidence="14">SDR family NAD(P)-dependent oxidoreductase</fullName>
    </submittedName>
</protein>
<dbReference type="InterPro" id="IPR016035">
    <property type="entry name" value="Acyl_Trfase/lysoPLipase"/>
</dbReference>
<dbReference type="InterPro" id="IPR049900">
    <property type="entry name" value="PKS_mFAS_DH"/>
</dbReference>
<dbReference type="Pfam" id="PF08990">
    <property type="entry name" value="Docking"/>
    <property type="match status" value="1"/>
</dbReference>
<dbReference type="SMART" id="SM01294">
    <property type="entry name" value="PKS_PP_betabranch"/>
    <property type="match status" value="1"/>
</dbReference>
<evidence type="ECO:0000313" key="15">
    <source>
        <dbReference type="Proteomes" id="UP001206206"/>
    </source>
</evidence>
<comment type="caution">
    <text evidence="14">The sequence shown here is derived from an EMBL/GenBank/DDBJ whole genome shotgun (WGS) entry which is preliminary data.</text>
</comment>
<dbReference type="PROSITE" id="PS00606">
    <property type="entry name" value="KS3_1"/>
    <property type="match status" value="1"/>
</dbReference>
<dbReference type="Gene3D" id="3.30.70.3290">
    <property type="match status" value="1"/>
</dbReference>
<dbReference type="PROSITE" id="PS50075">
    <property type="entry name" value="CARRIER"/>
    <property type="match status" value="1"/>
</dbReference>
<evidence type="ECO:0000256" key="7">
    <source>
        <dbReference type="ARBA" id="ARBA00023268"/>
    </source>
</evidence>
<evidence type="ECO:0000256" key="5">
    <source>
        <dbReference type="ARBA" id="ARBA00022679"/>
    </source>
</evidence>
<dbReference type="SUPFAM" id="SSF53901">
    <property type="entry name" value="Thiolase-like"/>
    <property type="match status" value="1"/>
</dbReference>
<dbReference type="Gene3D" id="1.10.1200.10">
    <property type="entry name" value="ACP-like"/>
    <property type="match status" value="1"/>
</dbReference>
<evidence type="ECO:0000256" key="1">
    <source>
        <dbReference type="ARBA" id="ARBA00001957"/>
    </source>
</evidence>
<keyword evidence="6" id="KW-0045">Antibiotic biosynthesis</keyword>
<feature type="active site" description="Proton donor; for dehydratase activity" evidence="9">
    <location>
        <position position="1113"/>
    </location>
</feature>
<evidence type="ECO:0000256" key="6">
    <source>
        <dbReference type="ARBA" id="ARBA00023194"/>
    </source>
</evidence>
<dbReference type="InterPro" id="IPR013968">
    <property type="entry name" value="PKS_KR"/>
</dbReference>
<gene>
    <name evidence="14" type="ORF">NON19_15500</name>
</gene>
<dbReference type="Pfam" id="PF14765">
    <property type="entry name" value="PS-DH"/>
    <property type="match status" value="1"/>
</dbReference>
<dbReference type="InterPro" id="IPR009081">
    <property type="entry name" value="PP-bd_ACP"/>
</dbReference>
<dbReference type="PANTHER" id="PTHR43775">
    <property type="entry name" value="FATTY ACID SYNTHASE"/>
    <property type="match status" value="1"/>
</dbReference>
<evidence type="ECO:0000256" key="9">
    <source>
        <dbReference type="PROSITE-ProRule" id="PRU01363"/>
    </source>
</evidence>
<keyword evidence="15" id="KW-1185">Reference proteome</keyword>
<dbReference type="SUPFAM" id="SSF52151">
    <property type="entry name" value="FabD/lysophospholipase-like"/>
    <property type="match status" value="1"/>
</dbReference>
<proteinExistence type="predicted"/>
<dbReference type="InterPro" id="IPR014043">
    <property type="entry name" value="Acyl_transferase_dom"/>
</dbReference>
<dbReference type="InterPro" id="IPR014030">
    <property type="entry name" value="Ketoacyl_synth_N"/>
</dbReference>
<evidence type="ECO:0000256" key="8">
    <source>
        <dbReference type="ARBA" id="ARBA00023315"/>
    </source>
</evidence>
<dbReference type="SUPFAM" id="SSF47336">
    <property type="entry name" value="ACP-like"/>
    <property type="match status" value="1"/>
</dbReference>
<dbReference type="InterPro" id="IPR050091">
    <property type="entry name" value="PKS_NRPS_Biosynth_Enz"/>
</dbReference>
<dbReference type="Pfam" id="PF16197">
    <property type="entry name" value="KAsynt_C_assoc"/>
    <property type="match status" value="1"/>
</dbReference>
<dbReference type="Pfam" id="PF00550">
    <property type="entry name" value="PP-binding"/>
    <property type="match status" value="1"/>
</dbReference>
<keyword evidence="4" id="KW-0597">Phosphoprotein</keyword>
<dbReference type="CDD" id="cd00833">
    <property type="entry name" value="PKS"/>
    <property type="match status" value="1"/>
</dbReference>
<dbReference type="CDD" id="cd08956">
    <property type="entry name" value="KR_3_FAS_SDR_x"/>
    <property type="match status" value="1"/>
</dbReference>
<feature type="region of interest" description="N-terminal hotdog fold" evidence="9">
    <location>
        <begin position="917"/>
        <end position="1039"/>
    </location>
</feature>
<dbReference type="SMART" id="SM00823">
    <property type="entry name" value="PKS_PP"/>
    <property type="match status" value="1"/>
</dbReference>
<dbReference type="InterPro" id="IPR015083">
    <property type="entry name" value="NorB/c/GfsB-D-like_docking"/>
</dbReference>
<dbReference type="SMART" id="SM00827">
    <property type="entry name" value="PKS_AT"/>
    <property type="match status" value="1"/>
</dbReference>
<dbReference type="Gene3D" id="3.40.47.10">
    <property type="match status" value="1"/>
</dbReference>
<dbReference type="PROSITE" id="PS52019">
    <property type="entry name" value="PKS_MFAS_DH"/>
    <property type="match status" value="1"/>
</dbReference>
<dbReference type="SMART" id="SM00826">
    <property type="entry name" value="PKS_DH"/>
    <property type="match status" value="1"/>
</dbReference>
<dbReference type="InterPro" id="IPR018201">
    <property type="entry name" value="Ketoacyl_synth_AS"/>
</dbReference>
<dbReference type="Pfam" id="PF22953">
    <property type="entry name" value="SpnB_Rossmann"/>
    <property type="match status" value="1"/>
</dbReference>
<comment type="pathway">
    <text evidence="2">Antibiotic biosynthesis.</text>
</comment>
<dbReference type="InterPro" id="IPR049552">
    <property type="entry name" value="PKS_DH_N"/>
</dbReference>
<evidence type="ECO:0000256" key="2">
    <source>
        <dbReference type="ARBA" id="ARBA00004792"/>
    </source>
</evidence>
<organism evidence="14 15">
    <name type="scientific">Streptantibioticus rubrisoli</name>
    <dbReference type="NCBI Taxonomy" id="1387313"/>
    <lineage>
        <taxon>Bacteria</taxon>
        <taxon>Bacillati</taxon>
        <taxon>Actinomycetota</taxon>
        <taxon>Actinomycetes</taxon>
        <taxon>Kitasatosporales</taxon>
        <taxon>Streptomycetaceae</taxon>
        <taxon>Streptantibioticus</taxon>
    </lineage>
</organism>
<name>A0ABT1PDE9_9ACTN</name>
<feature type="active site" description="Proton acceptor; for dehydratase activity" evidence="9">
    <location>
        <position position="947"/>
    </location>
</feature>
<evidence type="ECO:0000256" key="3">
    <source>
        <dbReference type="ARBA" id="ARBA00022450"/>
    </source>
</evidence>
<dbReference type="SMART" id="SM00822">
    <property type="entry name" value="PKS_KR"/>
    <property type="match status" value="1"/>
</dbReference>
<dbReference type="InterPro" id="IPR016036">
    <property type="entry name" value="Malonyl_transacylase_ACP-bd"/>
</dbReference>
<dbReference type="InterPro" id="IPR016039">
    <property type="entry name" value="Thiolase-like"/>
</dbReference>
<dbReference type="Pfam" id="PF00698">
    <property type="entry name" value="Acyl_transf_1"/>
    <property type="match status" value="1"/>
</dbReference>
<evidence type="ECO:0000259" key="12">
    <source>
        <dbReference type="PROSITE" id="PS52004"/>
    </source>
</evidence>
<dbReference type="EMBL" id="JANFNH010000015">
    <property type="protein sequence ID" value="MCQ4043392.1"/>
    <property type="molecule type" value="Genomic_DNA"/>
</dbReference>
<evidence type="ECO:0000259" key="13">
    <source>
        <dbReference type="PROSITE" id="PS52019"/>
    </source>
</evidence>
<dbReference type="RefSeq" id="WP_255928459.1">
    <property type="nucleotide sequence ID" value="NZ_JANFNH010000015.1"/>
</dbReference>
<evidence type="ECO:0000256" key="4">
    <source>
        <dbReference type="ARBA" id="ARBA00022553"/>
    </source>
</evidence>
<dbReference type="InterPro" id="IPR020807">
    <property type="entry name" value="PKS_DH"/>
</dbReference>
<dbReference type="PANTHER" id="PTHR43775:SF51">
    <property type="entry name" value="INACTIVE PHENOLPHTHIOCEROL SYNTHESIS POLYKETIDE SYNTHASE TYPE I PKS1-RELATED"/>
    <property type="match status" value="1"/>
</dbReference>
<evidence type="ECO:0000259" key="11">
    <source>
        <dbReference type="PROSITE" id="PS50075"/>
    </source>
</evidence>
<dbReference type="Gene3D" id="3.40.366.10">
    <property type="entry name" value="Malonyl-Coenzyme A Acyl Carrier Protein, domain 2"/>
    <property type="match status" value="1"/>
</dbReference>
<dbReference type="InterPro" id="IPR014031">
    <property type="entry name" value="Ketoacyl_synth_C"/>
</dbReference>
<dbReference type="InterPro" id="IPR006162">
    <property type="entry name" value="Ppantetheine_attach_site"/>
</dbReference>
<dbReference type="InterPro" id="IPR036291">
    <property type="entry name" value="NAD(P)-bd_dom_sf"/>
</dbReference>
<dbReference type="Pfam" id="PF02801">
    <property type="entry name" value="Ketoacyl-synt_C"/>
    <property type="match status" value="1"/>
</dbReference>
<dbReference type="InterPro" id="IPR055123">
    <property type="entry name" value="SpnB-like_Rossmann"/>
</dbReference>
<keyword evidence="3" id="KW-0596">Phosphopantetheine</keyword>
<feature type="region of interest" description="Disordered" evidence="10">
    <location>
        <begin position="1005"/>
        <end position="1025"/>
    </location>
</feature>
<dbReference type="SUPFAM" id="SSF51735">
    <property type="entry name" value="NAD(P)-binding Rossmann-fold domains"/>
    <property type="match status" value="2"/>
</dbReference>
<feature type="domain" description="Ketosynthase family 3 (KS3)" evidence="12">
    <location>
        <begin position="34"/>
        <end position="458"/>
    </location>
</feature>
<keyword evidence="7" id="KW-0511">Multifunctional enzyme</keyword>
<feature type="domain" description="PKS/mFAS DH" evidence="13">
    <location>
        <begin position="917"/>
        <end position="1191"/>
    </location>
</feature>
<dbReference type="InterPro" id="IPR036736">
    <property type="entry name" value="ACP-like_sf"/>
</dbReference>
<dbReference type="PROSITE" id="PS52004">
    <property type="entry name" value="KS3_2"/>
    <property type="match status" value="1"/>
</dbReference>
<accession>A0ABT1PDE9</accession>
<sequence length="1817" mass="189280">MAASNEKVFEALRASLKETERLRQQHRQLTAAAREPIAIVAMSCRYPGDVESPEDLWRLVDEGRDAITGLPEDRGWDIEGLYHPDPDHPGTSYAREGGFVTDVADFDAEFFGIAPREALAMDPQQRLLLEASWEVFERAGIDPASVRGSRTGVFIGASYQGYGPGVRQAPEGTEGYVLTGNASAVLSGRVAYTLGLEGPAVTLDTACSSSLVALHLACQVLRQQECTLALVGGAAVMANPGAFIEFSRQRGLAPDGRCKSFADAADGTGWGEGVGMLLVERLSDARRNGHSVLALVRGSAINQDGASNGLSAPSGPAQQRVIRQALANARLTPSDVDMVEAHGTGTTLGDPIEAQALLATYGQGRERPLWLGSLKSNIGHTQAASGVAGVIKMVQAMRHGVLPKTLHVDAPSSHVDWSAGAVSLLTERVAWPEMGRPRRAGVSSFGVSGTNAHVILEQAPAEDEVALDEGALSGPVPWVVSGRSEAALRAQAARLVSFVDSSPGVGLVDVGFSLATTRAALGHRAVVVGGERDELRRGLAALAAGRSAADVVVDRSGEGRLAFLFSGQGSQRVGMGRELYAAYPVFADALDAVCEHFELPLKDVLFGDDAGLLDQTAYTQPALFAVEVALFRLVESWGVVPDFVCGHSVGELVAAHVAGVLSLGDACVLVAARGRLMQELPSGGVMVAVQAAEDEVAPLLVEGVSIAAVNGPMSVVVAGDEPKVLQIAASFEGRGRKAKRLPVSHAFHSPHMDGMLEAFGAVAAGLSYQAPRIPIVSNLTGAVVGVEEIGTAEFWVRHVREAVRFAEGIAVLEAQGVATFVELGPDGALSALVRECCAGDGVAAVAALRKGRGEVRSLLAAVGAAFVRGVVVDWARVLGGGRRVDLPTYAFQRERYWLDSGADVAGVESAGLVSAGHPLLGAAVELPEGLVFTGRLAVSTHGWLADHSVMGSVLLPGTAFVELAVHAGARVGCGLVEELTLEAPLVLPERGGVQLRVTIGEPDQAGARPVRVHSRPARGEDQPWTRHASGMLTSAVPAVTGGLDGAWPPAESVAVGVDGYYERLVESGYGYGPAFQGLRAVWRNGDEVFAEVALPQELQSEARRFALHPALLDAALHAVGKGDFFADSGLARLPFAWRGVALYGHGAGALRVRISPAGQDAVSVLVTDVTGAPVASIESLVLRPLSAEQLNNAKAAHHDALFRVDWAELPAGPATGRVALLDADDELVGGLRESGCPVEVCHDLAALAATDVPELVLVSVGGTDVPRGDAVRAATHRVLELVQRWLADERFGASRLVLVTRGAVATGADDELSDLAGAAVWGLIRSAQSEHPDRFVLVDTDGQADSYQALASGLATGEPQFAVRKGTALAARLARAAQSAKDAAPKLNPTGTALVTGATGTLGRLIARHLVTAYGVRHLLLTSRRGEAAPGAAELVTELAELGAEARVAPCDVADRDALAALLAEVPAAHPLTAVVHTAGVLDDGVLEGLTPQRMDTVLRPKVDAALNLHELTADADLAMFALFSSAAATMGSAGQANYAAANAFLDALARHRHDHGRPAVSLAWGLWTQDGGMAGELGDTDLTRMQRSGVAGLTPELGLALFDAAHTLAEPVVVPIRLDLDAVRAPVPALLRGLIRGPVRSAVSAADGPSLRERLAGLTVVEREAVLLDLVRAHAATVLGHAGAQAVEEDKAFGDLGFDSLTAVELRNGLTAATGLRLPATLIFDYPTPAALADYLLAELPVDNMPLAVLGDLDRLEAALSAITADDTRSQLAARLRKLLAKVDTPRADRPAAVDNLDEASDDELYALLDGDLGAS</sequence>